<evidence type="ECO:0000256" key="2">
    <source>
        <dbReference type="ARBA" id="ARBA00022771"/>
    </source>
</evidence>
<keyword evidence="2 4" id="KW-0863">Zinc-finger</keyword>
<evidence type="ECO:0000256" key="5">
    <source>
        <dbReference type="SAM" id="MobiDB-lite"/>
    </source>
</evidence>
<dbReference type="GO" id="GO:0008270">
    <property type="term" value="F:zinc ion binding"/>
    <property type="evidence" value="ECO:0007669"/>
    <property type="project" value="UniProtKB-KW"/>
</dbReference>
<feature type="region of interest" description="Disordered" evidence="5">
    <location>
        <begin position="41"/>
        <end position="74"/>
    </location>
</feature>
<dbReference type="SMART" id="SM00547">
    <property type="entry name" value="ZnF_RBZ"/>
    <property type="match status" value="3"/>
</dbReference>
<name>A0AAW0WK79_CHEQU</name>
<feature type="domain" description="RanBP2-type" evidence="6">
    <location>
        <begin position="72"/>
        <end position="102"/>
    </location>
</feature>
<gene>
    <name evidence="7" type="ORF">OTU49_009155</name>
</gene>
<evidence type="ECO:0000259" key="6">
    <source>
        <dbReference type="PROSITE" id="PS50199"/>
    </source>
</evidence>
<feature type="compositionally biased region" description="Polar residues" evidence="5">
    <location>
        <begin position="47"/>
        <end position="56"/>
    </location>
</feature>
<keyword evidence="3" id="KW-0862">Zinc</keyword>
<dbReference type="Proteomes" id="UP001445076">
    <property type="component" value="Unassembled WGS sequence"/>
</dbReference>
<dbReference type="PROSITE" id="PS01358">
    <property type="entry name" value="ZF_RANBP2_1"/>
    <property type="match status" value="3"/>
</dbReference>
<evidence type="ECO:0000256" key="1">
    <source>
        <dbReference type="ARBA" id="ARBA00022723"/>
    </source>
</evidence>
<feature type="non-terminal residue" evidence="7">
    <location>
        <position position="346"/>
    </location>
</feature>
<dbReference type="PROSITE" id="PS50199">
    <property type="entry name" value="ZF_RANBP2_2"/>
    <property type="match status" value="1"/>
</dbReference>
<evidence type="ECO:0000313" key="8">
    <source>
        <dbReference type="Proteomes" id="UP001445076"/>
    </source>
</evidence>
<organism evidence="7 8">
    <name type="scientific">Cherax quadricarinatus</name>
    <name type="common">Australian red claw crayfish</name>
    <dbReference type="NCBI Taxonomy" id="27406"/>
    <lineage>
        <taxon>Eukaryota</taxon>
        <taxon>Metazoa</taxon>
        <taxon>Ecdysozoa</taxon>
        <taxon>Arthropoda</taxon>
        <taxon>Crustacea</taxon>
        <taxon>Multicrustacea</taxon>
        <taxon>Malacostraca</taxon>
        <taxon>Eumalacostraca</taxon>
        <taxon>Eucarida</taxon>
        <taxon>Decapoda</taxon>
        <taxon>Pleocyemata</taxon>
        <taxon>Astacidea</taxon>
        <taxon>Parastacoidea</taxon>
        <taxon>Parastacidae</taxon>
        <taxon>Cherax</taxon>
    </lineage>
</organism>
<dbReference type="InterPro" id="IPR001876">
    <property type="entry name" value="Znf_RanBP2"/>
</dbReference>
<proteinExistence type="predicted"/>
<keyword evidence="8" id="KW-1185">Reference proteome</keyword>
<dbReference type="EMBL" id="JARKIK010000072">
    <property type="protein sequence ID" value="KAK8728184.1"/>
    <property type="molecule type" value="Genomic_DNA"/>
</dbReference>
<evidence type="ECO:0000256" key="4">
    <source>
        <dbReference type="PROSITE-ProRule" id="PRU00322"/>
    </source>
</evidence>
<dbReference type="AlphaFoldDB" id="A0AAW0WK79"/>
<reference evidence="7 8" key="1">
    <citation type="journal article" date="2024" name="BMC Genomics">
        <title>Genome assembly of redclaw crayfish (Cherax quadricarinatus) provides insights into its immune adaptation and hypoxia tolerance.</title>
        <authorList>
            <person name="Liu Z."/>
            <person name="Zheng J."/>
            <person name="Li H."/>
            <person name="Fang K."/>
            <person name="Wang S."/>
            <person name="He J."/>
            <person name="Zhou D."/>
            <person name="Weng S."/>
            <person name="Chi M."/>
            <person name="Gu Z."/>
            <person name="He J."/>
            <person name="Li F."/>
            <person name="Wang M."/>
        </authorList>
    </citation>
    <scope>NUCLEOTIDE SEQUENCE [LARGE SCALE GENOMIC DNA]</scope>
    <source>
        <strain evidence="7">ZL_2023a</strain>
    </source>
</reference>
<accession>A0AAW0WK79</accession>
<feature type="region of interest" description="Disordered" evidence="5">
    <location>
        <begin position="1"/>
        <end position="27"/>
    </location>
</feature>
<comment type="caution">
    <text evidence="7">The sequence shown here is derived from an EMBL/GenBank/DDBJ whole genome shotgun (WGS) entry which is preliminary data.</text>
</comment>
<evidence type="ECO:0000256" key="3">
    <source>
        <dbReference type="ARBA" id="ARBA00022833"/>
    </source>
</evidence>
<protein>
    <recommendedName>
        <fullName evidence="6">RanBP2-type domain-containing protein</fullName>
    </recommendedName>
</protein>
<keyword evidence="1" id="KW-0479">Metal-binding</keyword>
<sequence>MARGGSVKKQEESQTHASNVEESILENEIITSDEDSAVLSKKILRHSNYQENNTEQDSGKRRTPAKKSESLNNGSKWPCTSCRFLNLASTDQCVICTRWRPRLPRQTSHPVTGVHRWSFLGISDLSQTGAKKKANEKEKWTCQNCKFLNVCHASECIICGCGADPGNKLSLVPREILSPVADENGPTSRQALSRVFAKANMSSNSLVSKAVKLSWKCKQCRHYNSAHSSTCSSCIKLIGSSGSSSSSGLTVGYSIPVENAITPVEEVEGSLMVENSLYFLGNNASALTSPDTECNRSPKRQISCTYGQLRSKLSKSEDKPVYVSVSSRVSERTNSSNFDSLVVKLD</sequence>
<evidence type="ECO:0000313" key="7">
    <source>
        <dbReference type="EMBL" id="KAK8728184.1"/>
    </source>
</evidence>